<dbReference type="InterPro" id="IPR008571">
    <property type="entry name" value="HerA-like"/>
</dbReference>
<gene>
    <name evidence="6" type="ordered locus">Aboo_1385</name>
</gene>
<dbReference type="KEGG" id="abi:Aboo_1385"/>
<dbReference type="HOGENOM" id="CLU_023842_2_0_2"/>
<evidence type="ECO:0000313" key="6">
    <source>
        <dbReference type="EMBL" id="ADD09192.1"/>
    </source>
</evidence>
<protein>
    <recommendedName>
        <fullName evidence="5">Helicase HerA central domain-containing protein</fullName>
    </recommendedName>
</protein>
<dbReference type="GO" id="GO:0043138">
    <property type="term" value="F:3'-5' DNA helicase activity"/>
    <property type="evidence" value="ECO:0007669"/>
    <property type="project" value="UniProtKB-EC"/>
</dbReference>
<dbReference type="Proteomes" id="UP000001400">
    <property type="component" value="Chromosome"/>
</dbReference>
<dbReference type="SUPFAM" id="SSF52540">
    <property type="entry name" value="P-loop containing nucleoside triphosphate hydrolases"/>
    <property type="match status" value="1"/>
</dbReference>
<evidence type="ECO:0000256" key="3">
    <source>
        <dbReference type="ARBA" id="ARBA00048954"/>
    </source>
</evidence>
<name>B5ID39_ACIB4</name>
<evidence type="ECO:0000256" key="2">
    <source>
        <dbReference type="ARBA" id="ARBA00034617"/>
    </source>
</evidence>
<evidence type="ECO:0000256" key="1">
    <source>
        <dbReference type="ARBA" id="ARBA00007816"/>
    </source>
</evidence>
<feature type="domain" description="Helicase HerA central" evidence="5">
    <location>
        <begin position="142"/>
        <end position="356"/>
    </location>
</feature>
<dbReference type="OrthoDB" id="107033at2157"/>
<dbReference type="PANTHER" id="PTHR42957:SF1">
    <property type="entry name" value="HELICASE MJ1565-RELATED"/>
    <property type="match status" value="1"/>
</dbReference>
<comment type="catalytic activity">
    <reaction evidence="2">
        <text>Couples ATP hydrolysis with the unwinding of duplex DNA by translocating in the 3'-5' direction.</text>
        <dbReference type="EC" id="5.6.2.4"/>
    </reaction>
</comment>
<dbReference type="eggNOG" id="arCOG00280">
    <property type="taxonomic scope" value="Archaea"/>
</dbReference>
<organism evidence="6 7">
    <name type="scientific">Aciduliprofundum boonei (strain DSM 19572 / T469)</name>
    <dbReference type="NCBI Taxonomy" id="439481"/>
    <lineage>
        <taxon>Archaea</taxon>
        <taxon>Methanobacteriati</taxon>
        <taxon>Thermoplasmatota</taxon>
        <taxon>DHVE2 group</taxon>
        <taxon>Candidatus Aciduliprofundum</taxon>
    </lineage>
</organism>
<dbReference type="InterPro" id="IPR027417">
    <property type="entry name" value="P-loop_NTPase"/>
</dbReference>
<keyword evidence="7" id="KW-1185">Reference proteome</keyword>
<dbReference type="EMBL" id="CP001941">
    <property type="protein sequence ID" value="ADD09192.1"/>
    <property type="molecule type" value="Genomic_DNA"/>
</dbReference>
<comment type="catalytic activity">
    <reaction evidence="3">
        <text>ATP + H2O = ADP + phosphate + H(+)</text>
        <dbReference type="Rhea" id="RHEA:13065"/>
        <dbReference type="ChEBI" id="CHEBI:15377"/>
        <dbReference type="ChEBI" id="CHEBI:15378"/>
        <dbReference type="ChEBI" id="CHEBI:30616"/>
        <dbReference type="ChEBI" id="CHEBI:43474"/>
        <dbReference type="ChEBI" id="CHEBI:456216"/>
        <dbReference type="EC" id="5.6.2.3"/>
    </reaction>
</comment>
<dbReference type="Gene3D" id="3.40.50.300">
    <property type="entry name" value="P-loop containing nucleotide triphosphate hydrolases"/>
    <property type="match status" value="2"/>
</dbReference>
<dbReference type="InterPro" id="IPR002789">
    <property type="entry name" value="HerA_central"/>
</dbReference>
<dbReference type="Pfam" id="PF01935">
    <property type="entry name" value="DUF87"/>
    <property type="match status" value="1"/>
</dbReference>
<evidence type="ECO:0000256" key="4">
    <source>
        <dbReference type="ARBA" id="ARBA00048988"/>
    </source>
</evidence>
<dbReference type="STRING" id="439481.Aboo_1385"/>
<evidence type="ECO:0000259" key="5">
    <source>
        <dbReference type="Pfam" id="PF01935"/>
    </source>
</evidence>
<dbReference type="GeneID" id="8828347"/>
<dbReference type="AlphaFoldDB" id="B5ID39"/>
<sequence>MSEVEVKHLGEGYMDSASLKKVGVIYGDVGTTQFTCNVIGNLEQGDYVQVYHERFGWVLGKVDEIKRKTNLTLEKAIKLQDDDFTVKEIVAATVVVIGYRDERGLLQFPRTPFNVGSIVYKAEEEFIKKVIGIKDIREKGAYIGRLYRYRKIPIYLDINVMVQKHVSILAKTGAGKSYLTGVLLEEFLKHNVTAVVIDPHGEYISLRTPSKKTKLHQEFGVLPRGYEGKINVFTPDVQLNKGKPLKFTLSSMTSRELLNLMNLDARQYLIPLRKAMDLLKTSRQYYTIKDVMRVLESEENNALQPLLSQLEYLDEMGIFDKRGTKINEIVQRGKLSIINLRGVPPDIQELVVQRLSMALFELRKRNKIPPLMLVVEEAHNYAPQQGTSSSTKILRTIASEGRKFGLGLCIISQRPAKVDKNILSQCNTQIILRVTNPNDLRAIGNSVEGLTKGSLEEIQRLPVGVALVTGGNIPMPLFVEIRPRETKHGGESVKVV</sequence>
<evidence type="ECO:0000313" key="7">
    <source>
        <dbReference type="Proteomes" id="UP000001400"/>
    </source>
</evidence>
<dbReference type="PANTHER" id="PTHR42957">
    <property type="entry name" value="HELICASE MJ1565-RELATED"/>
    <property type="match status" value="1"/>
</dbReference>
<reference evidence="6" key="1">
    <citation type="submission" date="2010-02" db="EMBL/GenBank/DDBJ databases">
        <title>Complete sequence of Aciduliprofundum boonei T469.</title>
        <authorList>
            <consortium name="US DOE Joint Genome Institute"/>
            <person name="Lucas S."/>
            <person name="Copeland A."/>
            <person name="Lapidus A."/>
            <person name="Cheng J.-F."/>
            <person name="Bruce D."/>
            <person name="Goodwin L."/>
            <person name="Pitluck S."/>
            <person name="Saunders E."/>
            <person name="Detter J.C."/>
            <person name="Han C."/>
            <person name="Tapia R."/>
            <person name="Land M."/>
            <person name="Hauser L."/>
            <person name="Kyrpides N."/>
            <person name="Mikhailova N."/>
            <person name="Flores G."/>
            <person name="Reysenbach A.-L."/>
            <person name="Woyke T."/>
        </authorList>
    </citation>
    <scope>NUCLEOTIDE SEQUENCE</scope>
    <source>
        <strain evidence="6">T469</strain>
    </source>
</reference>
<comment type="similarity">
    <text evidence="1">Belongs to the HerA family.</text>
</comment>
<comment type="catalytic activity">
    <reaction evidence="4">
        <text>ATP + H2O = ADP + phosphate + H(+)</text>
        <dbReference type="Rhea" id="RHEA:13065"/>
        <dbReference type="ChEBI" id="CHEBI:15377"/>
        <dbReference type="ChEBI" id="CHEBI:15378"/>
        <dbReference type="ChEBI" id="CHEBI:30616"/>
        <dbReference type="ChEBI" id="CHEBI:43474"/>
        <dbReference type="ChEBI" id="CHEBI:456216"/>
        <dbReference type="EC" id="5.6.2.4"/>
    </reaction>
</comment>
<accession>B5ID39</accession>
<dbReference type="RefSeq" id="WP_008083983.1">
    <property type="nucleotide sequence ID" value="NC_013926.1"/>
</dbReference>
<dbReference type="GO" id="GO:0043139">
    <property type="term" value="F:5'-3' DNA helicase activity"/>
    <property type="evidence" value="ECO:0007669"/>
    <property type="project" value="UniProtKB-EC"/>
</dbReference>
<proteinExistence type="inferred from homology"/>